<dbReference type="InterPro" id="IPR038770">
    <property type="entry name" value="Na+/solute_symporter_sf"/>
</dbReference>
<feature type="region of interest" description="Disordered" evidence="11">
    <location>
        <begin position="604"/>
        <end position="643"/>
    </location>
</feature>
<evidence type="ECO:0000313" key="15">
    <source>
        <dbReference type="Proteomes" id="UP000003678"/>
    </source>
</evidence>
<keyword evidence="8 12" id="KW-1133">Transmembrane helix</keyword>
<keyword evidence="9" id="KW-0406">Ion transport</keyword>
<keyword evidence="6 12" id="KW-0812">Transmembrane</keyword>
<evidence type="ECO:0000256" key="9">
    <source>
        <dbReference type="ARBA" id="ARBA00023065"/>
    </source>
</evidence>
<feature type="transmembrane region" description="Helical" evidence="12">
    <location>
        <begin position="213"/>
        <end position="233"/>
    </location>
</feature>
<dbReference type="GO" id="GO:0008324">
    <property type="term" value="F:monoatomic cation transmembrane transporter activity"/>
    <property type="evidence" value="ECO:0007669"/>
    <property type="project" value="InterPro"/>
</dbReference>
<dbReference type="PANTHER" id="PTHR46157">
    <property type="entry name" value="K(+) EFFLUX ANTIPORTER 3, CHLOROPLASTIC"/>
    <property type="match status" value="1"/>
</dbReference>
<keyword evidence="7" id="KW-0630">Potassium</keyword>
<dbReference type="InterPro" id="IPR006153">
    <property type="entry name" value="Cation/H_exchanger_TM"/>
</dbReference>
<feature type="transmembrane region" description="Helical" evidence="12">
    <location>
        <begin position="37"/>
        <end position="55"/>
    </location>
</feature>
<feature type="transmembrane region" description="Helical" evidence="12">
    <location>
        <begin position="178"/>
        <end position="201"/>
    </location>
</feature>
<feature type="transmembrane region" description="Helical" evidence="12">
    <location>
        <begin position="62"/>
        <end position="80"/>
    </location>
</feature>
<feature type="transmembrane region" description="Helical" evidence="12">
    <location>
        <begin position="117"/>
        <end position="140"/>
    </location>
</feature>
<dbReference type="NCBIfam" id="TIGR00932">
    <property type="entry name" value="2a37"/>
    <property type="match status" value="1"/>
</dbReference>
<evidence type="ECO:0000256" key="6">
    <source>
        <dbReference type="ARBA" id="ARBA00022692"/>
    </source>
</evidence>
<dbReference type="InterPro" id="IPR003148">
    <property type="entry name" value="RCK_N"/>
</dbReference>
<evidence type="ECO:0000259" key="13">
    <source>
        <dbReference type="PROSITE" id="PS51201"/>
    </source>
</evidence>
<evidence type="ECO:0000256" key="8">
    <source>
        <dbReference type="ARBA" id="ARBA00022989"/>
    </source>
</evidence>
<feature type="transmembrane region" description="Helical" evidence="12">
    <location>
        <begin position="366"/>
        <end position="386"/>
    </location>
</feature>
<protein>
    <submittedName>
        <fullName evidence="14">Potassium efflux system protein</fullName>
    </submittedName>
</protein>
<evidence type="ECO:0000256" key="4">
    <source>
        <dbReference type="ARBA" id="ARBA00022449"/>
    </source>
</evidence>
<dbReference type="GO" id="GO:0015297">
    <property type="term" value="F:antiporter activity"/>
    <property type="evidence" value="ECO:0007669"/>
    <property type="project" value="UniProtKB-KW"/>
</dbReference>
<dbReference type="PROSITE" id="PS51201">
    <property type="entry name" value="RCK_N"/>
    <property type="match status" value="1"/>
</dbReference>
<organism evidence="14 15">
    <name type="scientific">Brucella ceti str. Cudo</name>
    <dbReference type="NCBI Taxonomy" id="595497"/>
    <lineage>
        <taxon>Bacteria</taxon>
        <taxon>Pseudomonadati</taxon>
        <taxon>Pseudomonadota</taxon>
        <taxon>Alphaproteobacteria</taxon>
        <taxon>Hyphomicrobiales</taxon>
        <taxon>Brucellaceae</taxon>
        <taxon>Brucella/Ochrobactrum group</taxon>
        <taxon>Brucella</taxon>
    </lineage>
</organism>
<dbReference type="Pfam" id="PF02254">
    <property type="entry name" value="TrkA_N"/>
    <property type="match status" value="1"/>
</dbReference>
<dbReference type="FunFam" id="3.40.50.720:FF:000036">
    <property type="entry name" value="Glutathione-regulated potassium-efflux system protein KefB"/>
    <property type="match status" value="1"/>
</dbReference>
<evidence type="ECO:0000313" key="14">
    <source>
        <dbReference type="EMBL" id="EEH13566.1"/>
    </source>
</evidence>
<keyword evidence="3" id="KW-0813">Transport</keyword>
<keyword evidence="10 12" id="KW-0472">Membrane</keyword>
<gene>
    <name evidence="14" type="ORF">BCETI_6000521</name>
</gene>
<dbReference type="AlphaFoldDB" id="C0G9F2"/>
<comment type="subcellular location">
    <subcellularLocation>
        <location evidence="1">Endomembrane system</location>
        <topology evidence="1">Multi-pass membrane protein</topology>
    </subcellularLocation>
</comment>
<comment type="caution">
    <text evidence="14">The sequence shown here is derived from an EMBL/GenBank/DDBJ whole genome shotgun (WGS) entry which is preliminary data.</text>
</comment>
<keyword evidence="5" id="KW-0633">Potassium transport</keyword>
<accession>C0G9F2</accession>
<dbReference type="EMBL" id="ACJD01000006">
    <property type="protein sequence ID" value="EEH13566.1"/>
    <property type="molecule type" value="Genomic_DNA"/>
</dbReference>
<feature type="transmembrane region" description="Helical" evidence="12">
    <location>
        <begin position="86"/>
        <end position="105"/>
    </location>
</feature>
<comment type="similarity">
    <text evidence="2">Belongs to the monovalent cation:proton antiporter 2 (CPA2) transporter (TC 2.A.37) family.</text>
</comment>
<feature type="domain" description="RCK N-terminal" evidence="13">
    <location>
        <begin position="429"/>
        <end position="545"/>
    </location>
</feature>
<feature type="transmembrane region" description="Helical" evidence="12">
    <location>
        <begin position="322"/>
        <end position="345"/>
    </location>
</feature>
<dbReference type="Proteomes" id="UP000003678">
    <property type="component" value="Unassembled WGS sequence"/>
</dbReference>
<sequence length="643" mass="68879">MQPYLVSILPKSGVFKATSSTIFKYQEHSMVANGGSLYLQSLMILGGAIIAAPLFKRLGLGTVLGYLAAGITIGPVARLIADGEEFLHFSELGVVFLLFIIGLELNPSRLWSLRHSIFGLGTAQVLLCGAALAALGVYLAGLDTEAAIIIGFGLALSSTAFAMQVLEDRAETNQKHGQRAFAILLFQDLAIVPILAIIPALSPNEPSQASAGFHLATAIASIAALVIAGRYLINPMFRIIANTGAREVMIAAALFVVLGSASLLQYAGLSMAMGAFIAGVLLAESSYRHELEADIEPFRGIFLGLFFVAVGLSLNLSVILEYWAVILAAVPIFMATKIVIIYLLCRIFRSSHNDAVRIAFLLPQGGEFAFVLFSAASAAAIISSALGSELVAAVTVSMALTPLSVAIGSRLLIKDKADDIIEENFDGAGSDVLMIGFSRYGQIAAQILLAGGIDVTVIDSSSNRVRAAGKFGFRIYFGDGTRKDVLEAAGIRKAKIVAICTHKKSTTNHIVNLIQSEYPDVRLFVRSYDREHTLQLRAQGVEYELRETFESGLLFGQRTLEGLGLSEANAYAIREDVRQRDEDRLHVQASEGIMAGRHLLFNKPVTPEPLVKPTREGQRIDKSDDGQRAPSPQETAAAPVAAE</sequence>
<evidence type="ECO:0000256" key="11">
    <source>
        <dbReference type="SAM" id="MobiDB-lite"/>
    </source>
</evidence>
<evidence type="ECO:0000256" key="7">
    <source>
        <dbReference type="ARBA" id="ARBA00022958"/>
    </source>
</evidence>
<evidence type="ECO:0000256" key="3">
    <source>
        <dbReference type="ARBA" id="ARBA00022448"/>
    </source>
</evidence>
<dbReference type="GO" id="GO:1902600">
    <property type="term" value="P:proton transmembrane transport"/>
    <property type="evidence" value="ECO:0007669"/>
    <property type="project" value="InterPro"/>
</dbReference>
<feature type="transmembrane region" description="Helical" evidence="12">
    <location>
        <begin position="146"/>
        <end position="166"/>
    </location>
</feature>
<dbReference type="SUPFAM" id="SSF51735">
    <property type="entry name" value="NAD(P)-binding Rossmann-fold domains"/>
    <property type="match status" value="1"/>
</dbReference>
<feature type="transmembrane region" description="Helical" evidence="12">
    <location>
        <begin position="299"/>
        <end position="316"/>
    </location>
</feature>
<feature type="transmembrane region" description="Helical" evidence="12">
    <location>
        <begin position="269"/>
        <end position="287"/>
    </location>
</feature>
<feature type="compositionally biased region" description="Basic and acidic residues" evidence="11">
    <location>
        <begin position="613"/>
        <end position="627"/>
    </location>
</feature>
<evidence type="ECO:0000256" key="10">
    <source>
        <dbReference type="ARBA" id="ARBA00023136"/>
    </source>
</evidence>
<evidence type="ECO:0000256" key="1">
    <source>
        <dbReference type="ARBA" id="ARBA00004127"/>
    </source>
</evidence>
<keyword evidence="4" id="KW-0050">Antiport</keyword>
<dbReference type="GO" id="GO:0012505">
    <property type="term" value="C:endomembrane system"/>
    <property type="evidence" value="ECO:0007669"/>
    <property type="project" value="UniProtKB-SubCell"/>
</dbReference>
<dbReference type="Gene3D" id="3.40.50.720">
    <property type="entry name" value="NAD(P)-binding Rossmann-like Domain"/>
    <property type="match status" value="1"/>
</dbReference>
<evidence type="ECO:0000256" key="5">
    <source>
        <dbReference type="ARBA" id="ARBA00022538"/>
    </source>
</evidence>
<evidence type="ECO:0000256" key="2">
    <source>
        <dbReference type="ARBA" id="ARBA00005551"/>
    </source>
</evidence>
<name>C0G9F2_9HYPH</name>
<proteinExistence type="inferred from homology"/>
<evidence type="ECO:0000256" key="12">
    <source>
        <dbReference type="SAM" id="Phobius"/>
    </source>
</evidence>
<dbReference type="GO" id="GO:0005886">
    <property type="term" value="C:plasma membrane"/>
    <property type="evidence" value="ECO:0007669"/>
    <property type="project" value="TreeGrafter"/>
</dbReference>
<dbReference type="InterPro" id="IPR004771">
    <property type="entry name" value="K/H_exchanger"/>
</dbReference>
<dbReference type="Pfam" id="PF00999">
    <property type="entry name" value="Na_H_Exchanger"/>
    <property type="match status" value="1"/>
</dbReference>
<reference evidence="14 15" key="1">
    <citation type="submission" date="2009-03" db="EMBL/GenBank/DDBJ databases">
        <authorList>
            <person name="Setubal J.C."/>
            <person name="Boyle S."/>
            <person name="Crasta O.R."/>
            <person name="Gillespie J.J."/>
            <person name="Kenyon R.W."/>
            <person name="Lu J."/>
            <person name="Mane S."/>
            <person name="Nagrani S."/>
            <person name="Shallom J.M."/>
            <person name="Shallom S."/>
            <person name="Shukla M."/>
            <person name="Snyder E.E."/>
            <person name="Sobral B.W."/>
            <person name="Wattam A.R."/>
            <person name="Will R."/>
            <person name="Williams K."/>
            <person name="Yoo H."/>
            <person name="Bruce D.H."/>
            <person name="Detter C."/>
            <person name="Munk C."/>
            <person name="Brettin T.S."/>
            <person name="Ficht T."/>
        </authorList>
    </citation>
    <scope>NUCLEOTIDE SEQUENCE [LARGE SCALE GENOMIC DNA]</scope>
    <source>
        <strain evidence="14 15">Cudo</strain>
    </source>
</reference>
<dbReference type="PANTHER" id="PTHR46157:SF8">
    <property type="entry name" value="GLUTATHIONE-REGULATED POTASSIUM-EFFLUX SYSTEM PROTEIN"/>
    <property type="match status" value="1"/>
</dbReference>
<feature type="transmembrane region" description="Helical" evidence="12">
    <location>
        <begin position="245"/>
        <end position="263"/>
    </location>
</feature>
<dbReference type="Gene3D" id="1.20.1530.20">
    <property type="match status" value="1"/>
</dbReference>
<dbReference type="InterPro" id="IPR036291">
    <property type="entry name" value="NAD(P)-bd_dom_sf"/>
</dbReference>
<feature type="transmembrane region" description="Helical" evidence="12">
    <location>
        <begin position="392"/>
        <end position="413"/>
    </location>
</feature>
<dbReference type="GO" id="GO:0006813">
    <property type="term" value="P:potassium ion transport"/>
    <property type="evidence" value="ECO:0007669"/>
    <property type="project" value="UniProtKB-KW"/>
</dbReference>